<dbReference type="EMBL" id="JBHUMF010000012">
    <property type="protein sequence ID" value="MFD2680152.1"/>
    <property type="molecule type" value="Genomic_DNA"/>
</dbReference>
<keyword evidence="2 4" id="KW-0560">Oxidoreductase</keyword>
<sequence length="225" mass="24997">MNTAVITGGGSGLGKELAVLLSKKGYHVHLLGRTEQNLKNTALEIKSNGGEATFHSLDLLSYETIQKVAKEVSDRFKIELLVNNAGVGYFGSFTESTDQEMEEMFSTNVFGPIRLTKELLPSLRKHKKSAVLNIISTAGLRGKKHESLYVASKFAFRGWGESLQKEFEGTPPRFINAFMGGMNTPFWDKSDHVGNPEKLRSPSEIAEIIINQYETENEIVIESKK</sequence>
<dbReference type="InterPro" id="IPR036291">
    <property type="entry name" value="NAD(P)-bd_dom_sf"/>
</dbReference>
<dbReference type="PANTHER" id="PTHR44196:SF1">
    <property type="entry name" value="DEHYDROGENASE_REDUCTASE SDR FAMILY MEMBER 7B"/>
    <property type="match status" value="1"/>
</dbReference>
<dbReference type="InterPro" id="IPR002347">
    <property type="entry name" value="SDR_fam"/>
</dbReference>
<dbReference type="PRINTS" id="PR00080">
    <property type="entry name" value="SDRFAMILY"/>
</dbReference>
<comment type="caution">
    <text evidence="4">The sequence shown here is derived from an EMBL/GenBank/DDBJ whole genome shotgun (WGS) entry which is preliminary data.</text>
</comment>
<dbReference type="EC" id="1.-.-.-" evidence="4"/>
<protein>
    <submittedName>
        <fullName evidence="4">SDR family NAD(P)-dependent oxidoreductase</fullName>
        <ecNumber evidence="4">1.-.-.-</ecNumber>
    </submittedName>
</protein>
<accession>A0ABW5RRB0</accession>
<dbReference type="GO" id="GO:0016491">
    <property type="term" value="F:oxidoreductase activity"/>
    <property type="evidence" value="ECO:0007669"/>
    <property type="project" value="UniProtKB-KW"/>
</dbReference>
<organism evidence="4 5">
    <name type="scientific">Bacillus seohaeanensis</name>
    <dbReference type="NCBI Taxonomy" id="284580"/>
    <lineage>
        <taxon>Bacteria</taxon>
        <taxon>Bacillati</taxon>
        <taxon>Bacillota</taxon>
        <taxon>Bacilli</taxon>
        <taxon>Bacillales</taxon>
        <taxon>Bacillaceae</taxon>
        <taxon>Bacillus</taxon>
    </lineage>
</organism>
<evidence type="ECO:0000256" key="2">
    <source>
        <dbReference type="ARBA" id="ARBA00023002"/>
    </source>
</evidence>
<keyword evidence="5" id="KW-1185">Reference proteome</keyword>
<evidence type="ECO:0000256" key="3">
    <source>
        <dbReference type="RuleBase" id="RU000363"/>
    </source>
</evidence>
<dbReference type="CDD" id="cd05233">
    <property type="entry name" value="SDR_c"/>
    <property type="match status" value="1"/>
</dbReference>
<gene>
    <name evidence="4" type="ORF">ACFSUL_05235</name>
</gene>
<dbReference type="Gene3D" id="3.40.50.720">
    <property type="entry name" value="NAD(P)-binding Rossmann-like Domain"/>
    <property type="match status" value="1"/>
</dbReference>
<evidence type="ECO:0000256" key="1">
    <source>
        <dbReference type="ARBA" id="ARBA00006484"/>
    </source>
</evidence>
<dbReference type="PRINTS" id="PR00081">
    <property type="entry name" value="GDHRDH"/>
</dbReference>
<comment type="similarity">
    <text evidence="1 3">Belongs to the short-chain dehydrogenases/reductases (SDR) family.</text>
</comment>
<dbReference type="Proteomes" id="UP001597506">
    <property type="component" value="Unassembled WGS sequence"/>
</dbReference>
<dbReference type="Pfam" id="PF00106">
    <property type="entry name" value="adh_short"/>
    <property type="match status" value="1"/>
</dbReference>
<dbReference type="PANTHER" id="PTHR44196">
    <property type="entry name" value="DEHYDROGENASE/REDUCTASE SDR FAMILY MEMBER 7B"/>
    <property type="match status" value="1"/>
</dbReference>
<dbReference type="SUPFAM" id="SSF51735">
    <property type="entry name" value="NAD(P)-binding Rossmann-fold domains"/>
    <property type="match status" value="1"/>
</dbReference>
<dbReference type="RefSeq" id="WP_377933350.1">
    <property type="nucleotide sequence ID" value="NZ_JBHUMF010000012.1"/>
</dbReference>
<evidence type="ECO:0000313" key="4">
    <source>
        <dbReference type="EMBL" id="MFD2680152.1"/>
    </source>
</evidence>
<reference evidence="5" key="1">
    <citation type="journal article" date="2019" name="Int. J. Syst. Evol. Microbiol.">
        <title>The Global Catalogue of Microorganisms (GCM) 10K type strain sequencing project: providing services to taxonomists for standard genome sequencing and annotation.</title>
        <authorList>
            <consortium name="The Broad Institute Genomics Platform"/>
            <consortium name="The Broad Institute Genome Sequencing Center for Infectious Disease"/>
            <person name="Wu L."/>
            <person name="Ma J."/>
        </authorList>
    </citation>
    <scope>NUCLEOTIDE SEQUENCE [LARGE SCALE GENOMIC DNA]</scope>
    <source>
        <strain evidence="5">KCTC 3913</strain>
    </source>
</reference>
<proteinExistence type="inferred from homology"/>
<name>A0ABW5RRB0_9BACI</name>
<evidence type="ECO:0000313" key="5">
    <source>
        <dbReference type="Proteomes" id="UP001597506"/>
    </source>
</evidence>